<dbReference type="InterPro" id="IPR041098">
    <property type="entry name" value="Rv2175c_C"/>
</dbReference>
<feature type="domain" description="DNA-binding protein Rv2175c wHTH" evidence="3">
    <location>
        <begin position="35"/>
        <end position="83"/>
    </location>
</feature>
<keyword evidence="5" id="KW-1185">Reference proteome</keyword>
<sequence length="148" mass="16072">MRSASGERGADAPRGLWHAGRVSDTAPDPATDLEALVPDWLTVPDLAERLGLRLSDVRRLIEERELLAVRVGERRVVAVPAGFVDDDGPLPALRGTFTVLADGGMDDAEVIRWLHTPDDTLPVPGAPLDAIRAGFKTEVRKRAMEEAF</sequence>
<feature type="domain" description="Rv2175c C-terminal" evidence="2">
    <location>
        <begin position="92"/>
        <end position="143"/>
    </location>
</feature>
<protein>
    <submittedName>
        <fullName evidence="4">DNA-binding protein</fullName>
    </submittedName>
</protein>
<feature type="region of interest" description="Disordered" evidence="1">
    <location>
        <begin position="1"/>
        <end position="24"/>
    </location>
</feature>
<dbReference type="Proteomes" id="UP001430172">
    <property type="component" value="Unassembled WGS sequence"/>
</dbReference>
<evidence type="ECO:0000256" key="1">
    <source>
        <dbReference type="SAM" id="MobiDB-lite"/>
    </source>
</evidence>
<dbReference type="EMBL" id="JAFDVD010000026">
    <property type="protein sequence ID" value="MBM6402463.1"/>
    <property type="molecule type" value="Genomic_DNA"/>
</dbReference>
<keyword evidence="4" id="KW-0238">DNA-binding</keyword>
<name>A0ABS2CSL1_9MICO</name>
<dbReference type="InterPro" id="IPR048576">
    <property type="entry name" value="Rv2175c_wHTH"/>
</dbReference>
<dbReference type="GO" id="GO:0003677">
    <property type="term" value="F:DNA binding"/>
    <property type="evidence" value="ECO:0007669"/>
    <property type="project" value="UniProtKB-KW"/>
</dbReference>
<organism evidence="4 5">
    <name type="scientific">Phycicoccus sonneratiae</name>
    <dbReference type="NCBI Taxonomy" id="2807628"/>
    <lineage>
        <taxon>Bacteria</taxon>
        <taxon>Bacillati</taxon>
        <taxon>Actinomycetota</taxon>
        <taxon>Actinomycetes</taxon>
        <taxon>Micrococcales</taxon>
        <taxon>Intrasporangiaceae</taxon>
        <taxon>Phycicoccus</taxon>
    </lineage>
</organism>
<accession>A0ABS2CSL1</accession>
<evidence type="ECO:0000259" key="3">
    <source>
        <dbReference type="Pfam" id="PF21531"/>
    </source>
</evidence>
<dbReference type="Pfam" id="PF21531">
    <property type="entry name" value="Rv2175c_wHTH"/>
    <property type="match status" value="1"/>
</dbReference>
<evidence type="ECO:0000259" key="2">
    <source>
        <dbReference type="Pfam" id="PF18367"/>
    </source>
</evidence>
<evidence type="ECO:0000313" key="4">
    <source>
        <dbReference type="EMBL" id="MBM6402463.1"/>
    </source>
</evidence>
<proteinExistence type="predicted"/>
<gene>
    <name evidence="4" type="ORF">JQN70_18875</name>
</gene>
<evidence type="ECO:0000313" key="5">
    <source>
        <dbReference type="Proteomes" id="UP001430172"/>
    </source>
</evidence>
<reference evidence="4" key="1">
    <citation type="submission" date="2021-02" db="EMBL/GenBank/DDBJ databases">
        <title>Phycicoccus sp. MQZ13P-5T, whole genome shotgun sequence.</title>
        <authorList>
            <person name="Tuo L."/>
        </authorList>
    </citation>
    <scope>NUCLEOTIDE SEQUENCE</scope>
    <source>
        <strain evidence="4">MQZ13P-5</strain>
    </source>
</reference>
<dbReference type="Pfam" id="PF18367">
    <property type="entry name" value="Rv2175c_C"/>
    <property type="match status" value="1"/>
</dbReference>
<comment type="caution">
    <text evidence="4">The sequence shown here is derived from an EMBL/GenBank/DDBJ whole genome shotgun (WGS) entry which is preliminary data.</text>
</comment>